<dbReference type="PRINTS" id="PR00724">
    <property type="entry name" value="CRBOXYPTASEC"/>
</dbReference>
<dbReference type="InterPro" id="IPR001563">
    <property type="entry name" value="Peptidase_S10"/>
</dbReference>
<reference evidence="6" key="3">
    <citation type="submission" date="2020-06" db="EMBL/GenBank/DDBJ databases">
        <title>Helianthus annuus Genome sequencing and assembly Release 2.</title>
        <authorList>
            <person name="Gouzy J."/>
            <person name="Langlade N."/>
            <person name="Munos S."/>
        </authorList>
    </citation>
    <scope>NUCLEOTIDE SEQUENCE</scope>
    <source>
        <tissue evidence="6">Leaves</tissue>
    </source>
</reference>
<dbReference type="OMA" id="SITEWER"/>
<dbReference type="InterPro" id="IPR033124">
    <property type="entry name" value="Ser_caboxypep_his_AS"/>
</dbReference>
<accession>A0A251TXH0</accession>
<organism evidence="7 8">
    <name type="scientific">Helianthus annuus</name>
    <name type="common">Common sunflower</name>
    <dbReference type="NCBI Taxonomy" id="4232"/>
    <lineage>
        <taxon>Eukaryota</taxon>
        <taxon>Viridiplantae</taxon>
        <taxon>Streptophyta</taxon>
        <taxon>Embryophyta</taxon>
        <taxon>Tracheophyta</taxon>
        <taxon>Spermatophyta</taxon>
        <taxon>Magnoliopsida</taxon>
        <taxon>eudicotyledons</taxon>
        <taxon>Gunneridae</taxon>
        <taxon>Pentapetalae</taxon>
        <taxon>asterids</taxon>
        <taxon>campanulids</taxon>
        <taxon>Asterales</taxon>
        <taxon>Asteraceae</taxon>
        <taxon>Asteroideae</taxon>
        <taxon>Heliantheae alliance</taxon>
        <taxon>Heliantheae</taxon>
        <taxon>Helianthus</taxon>
    </lineage>
</organism>
<keyword evidence="4 7" id="KW-0378">Hydrolase</keyword>
<evidence type="ECO:0000256" key="4">
    <source>
        <dbReference type="ARBA" id="ARBA00022801"/>
    </source>
</evidence>
<gene>
    <name evidence="7" type="ORF">HannXRQ_Chr09g0264521</name>
    <name evidence="6" type="ORF">HanXRQr2_Chr06g0264931</name>
</gene>
<sequence length="480" mass="54302">MQTLILAIIAVVKLQKLKGTHNILHIEAMRKYVIFLLTIQSCLIIKSYSESVIRRLPGYSKDLPFKLETGYIGVGEKEDVQLFYYLVESTRNPKEDPLIFFIPGGPGASALVTFLYEIGPLNFNLDDDLNNLTLTLNPNAWTQMANIIFVDIPAGTGFSYSETKEGWISSNSILAIQAVDFIKKFLSDRPKFLRNPLYIAGISYIGIIVPKITLELYEGNERGDQTAFNIQGYILLSPFTNKFTDINSRLEYAHRIALISDDIYQSAVNSCHGNYVDINSANSACLNSLQSYEECTSHINLENILEPFCDENDPALDCETDFNKVITKWANTKVVQQALNIRQGTIGKWELINNTLHYHQGKNDTLCYSYDIFTSFSHHKELSSKKCRALIMSGDHDLTFPYVGVEQWITSLNVQVEVPWKPFYIDGQVGGYITKYAQNDYSLTFATVKGAGHTIPHDKPRQTMVLTQEWFSSQTYSSDS</sequence>
<comment type="similarity">
    <text evidence="1">Belongs to the peptidase S10 family.</text>
</comment>
<dbReference type="FunFam" id="3.40.50.1820:FF:000072">
    <property type="entry name" value="Serine carboxypeptidase-like 19"/>
    <property type="match status" value="1"/>
</dbReference>
<evidence type="ECO:0000313" key="6">
    <source>
        <dbReference type="EMBL" id="KAF5802897.1"/>
    </source>
</evidence>
<evidence type="ECO:0000256" key="5">
    <source>
        <dbReference type="ARBA" id="ARBA00023180"/>
    </source>
</evidence>
<reference evidence="6 8" key="1">
    <citation type="journal article" date="2017" name="Nature">
        <title>The sunflower genome provides insights into oil metabolism, flowering and Asterid evolution.</title>
        <authorList>
            <person name="Badouin H."/>
            <person name="Gouzy J."/>
            <person name="Grassa C.J."/>
            <person name="Murat F."/>
            <person name="Staton S.E."/>
            <person name="Cottret L."/>
            <person name="Lelandais-Briere C."/>
            <person name="Owens G.L."/>
            <person name="Carrere S."/>
            <person name="Mayjonade B."/>
            <person name="Legrand L."/>
            <person name="Gill N."/>
            <person name="Kane N.C."/>
            <person name="Bowers J.E."/>
            <person name="Hubner S."/>
            <person name="Bellec A."/>
            <person name="Berard A."/>
            <person name="Berges H."/>
            <person name="Blanchet N."/>
            <person name="Boniface M.C."/>
            <person name="Brunel D."/>
            <person name="Catrice O."/>
            <person name="Chaidir N."/>
            <person name="Claudel C."/>
            <person name="Donnadieu C."/>
            <person name="Faraut T."/>
            <person name="Fievet G."/>
            <person name="Helmstetter N."/>
            <person name="King M."/>
            <person name="Knapp S.J."/>
            <person name="Lai Z."/>
            <person name="Le Paslier M.C."/>
            <person name="Lippi Y."/>
            <person name="Lorenzon L."/>
            <person name="Mandel J.R."/>
            <person name="Marage G."/>
            <person name="Marchand G."/>
            <person name="Marquand E."/>
            <person name="Bret-Mestries E."/>
            <person name="Morien E."/>
            <person name="Nambeesan S."/>
            <person name="Nguyen T."/>
            <person name="Pegot-Espagnet P."/>
            <person name="Pouilly N."/>
            <person name="Raftis F."/>
            <person name="Sallet E."/>
            <person name="Schiex T."/>
            <person name="Thomas J."/>
            <person name="Vandecasteele C."/>
            <person name="Vares D."/>
            <person name="Vear F."/>
            <person name="Vautrin S."/>
            <person name="Crespi M."/>
            <person name="Mangin B."/>
            <person name="Burke J.M."/>
            <person name="Salse J."/>
            <person name="Munos S."/>
            <person name="Vincourt P."/>
            <person name="Rieseberg L.H."/>
            <person name="Langlade N.B."/>
        </authorList>
    </citation>
    <scope>NUCLEOTIDE SEQUENCE [LARGE SCALE GENOMIC DNA]</scope>
    <source>
        <strain evidence="8">cv. SF193</strain>
        <tissue evidence="6">Leaves</tissue>
    </source>
</reference>
<evidence type="ECO:0000256" key="2">
    <source>
        <dbReference type="ARBA" id="ARBA00022645"/>
    </source>
</evidence>
<dbReference type="Gene3D" id="3.40.50.12670">
    <property type="match status" value="1"/>
</dbReference>
<dbReference type="PANTHER" id="PTHR11802">
    <property type="entry name" value="SERINE PROTEASE FAMILY S10 SERINE CARBOXYPEPTIDASE"/>
    <property type="match status" value="1"/>
</dbReference>
<dbReference type="SUPFAM" id="SSF53474">
    <property type="entry name" value="alpha/beta-Hydrolases"/>
    <property type="match status" value="1"/>
</dbReference>
<evidence type="ECO:0000256" key="3">
    <source>
        <dbReference type="ARBA" id="ARBA00022670"/>
    </source>
</evidence>
<reference evidence="7" key="2">
    <citation type="submission" date="2017-02" db="EMBL/GenBank/DDBJ databases">
        <title>Sunflower complete genome.</title>
        <authorList>
            <person name="Langlade N."/>
            <person name="Munos S."/>
        </authorList>
    </citation>
    <scope>NUCLEOTIDE SEQUENCE [LARGE SCALE GENOMIC DNA]</scope>
    <source>
        <tissue evidence="7">Leaves</tissue>
    </source>
</reference>
<dbReference type="GO" id="GO:0016747">
    <property type="term" value="F:acyltransferase activity, transferring groups other than amino-acyl groups"/>
    <property type="evidence" value="ECO:0000318"/>
    <property type="project" value="GO_Central"/>
</dbReference>
<keyword evidence="2 7" id="KW-0121">Carboxypeptidase</keyword>
<dbReference type="GO" id="GO:0006508">
    <property type="term" value="P:proteolysis"/>
    <property type="evidence" value="ECO:0007669"/>
    <property type="project" value="UniProtKB-KW"/>
</dbReference>
<dbReference type="InterPro" id="IPR029058">
    <property type="entry name" value="AB_hydrolase_fold"/>
</dbReference>
<dbReference type="Gene3D" id="3.40.50.1820">
    <property type="entry name" value="alpha/beta hydrolase"/>
    <property type="match status" value="1"/>
</dbReference>
<dbReference type="PROSITE" id="PS00560">
    <property type="entry name" value="CARBOXYPEPT_SER_HIS"/>
    <property type="match status" value="1"/>
</dbReference>
<protein>
    <submittedName>
        <fullName evidence="6 7">Peptidase S10, serine carboxypeptidase, alpha/Beta hydrolase</fullName>
    </submittedName>
</protein>
<dbReference type="Gramene" id="mRNA:HanXRQr2_Chr06g0264931">
    <property type="protein sequence ID" value="mRNA:HanXRQr2_Chr06g0264931"/>
    <property type="gene ID" value="HanXRQr2_Chr06g0264931"/>
</dbReference>
<dbReference type="OrthoDB" id="443318at2759"/>
<dbReference type="Pfam" id="PF00450">
    <property type="entry name" value="Peptidase_S10"/>
    <property type="match status" value="1"/>
</dbReference>
<dbReference type="GO" id="GO:0004185">
    <property type="term" value="F:serine-type carboxypeptidase activity"/>
    <property type="evidence" value="ECO:0007669"/>
    <property type="project" value="InterPro"/>
</dbReference>
<evidence type="ECO:0000256" key="1">
    <source>
        <dbReference type="ARBA" id="ARBA00009431"/>
    </source>
</evidence>
<dbReference type="PANTHER" id="PTHR11802:SF385">
    <property type="entry name" value="SINAPOYLGLUCOSE--SINAPOYLGLUCOSE O-SINAPOYLTRANSFERASE"/>
    <property type="match status" value="1"/>
</dbReference>
<evidence type="ECO:0000313" key="7">
    <source>
        <dbReference type="EMBL" id="OTG15810.1"/>
    </source>
</evidence>
<dbReference type="EMBL" id="MNCJ02000321">
    <property type="protein sequence ID" value="KAF5802897.1"/>
    <property type="molecule type" value="Genomic_DNA"/>
</dbReference>
<dbReference type="AlphaFoldDB" id="A0A251TXH0"/>
<dbReference type="InParanoid" id="A0A251TXH0"/>
<dbReference type="EMBL" id="CM007898">
    <property type="protein sequence ID" value="OTG15810.1"/>
    <property type="molecule type" value="Genomic_DNA"/>
</dbReference>
<keyword evidence="3" id="KW-0645">Protease</keyword>
<keyword evidence="8" id="KW-1185">Reference proteome</keyword>
<name>A0A251TXH0_HELAN</name>
<dbReference type="GO" id="GO:0019748">
    <property type="term" value="P:secondary metabolic process"/>
    <property type="evidence" value="ECO:0000318"/>
    <property type="project" value="GO_Central"/>
</dbReference>
<dbReference type="Proteomes" id="UP000215914">
    <property type="component" value="Chromosome 9"/>
</dbReference>
<proteinExistence type="inferred from homology"/>
<evidence type="ECO:0000313" key="8">
    <source>
        <dbReference type="Proteomes" id="UP000215914"/>
    </source>
</evidence>
<keyword evidence="5" id="KW-0325">Glycoprotein</keyword>